<dbReference type="SUPFAM" id="SSF57997">
    <property type="entry name" value="Tropomyosin"/>
    <property type="match status" value="1"/>
</dbReference>
<feature type="compositionally biased region" description="Basic residues" evidence="1">
    <location>
        <begin position="38"/>
        <end position="49"/>
    </location>
</feature>
<organism evidence="2 3">
    <name type="scientific">Spodoptera exigua</name>
    <name type="common">Beet armyworm</name>
    <name type="synonym">Noctua fulgens</name>
    <dbReference type="NCBI Taxonomy" id="7107"/>
    <lineage>
        <taxon>Eukaryota</taxon>
        <taxon>Metazoa</taxon>
        <taxon>Ecdysozoa</taxon>
        <taxon>Arthropoda</taxon>
        <taxon>Hexapoda</taxon>
        <taxon>Insecta</taxon>
        <taxon>Pterygota</taxon>
        <taxon>Neoptera</taxon>
        <taxon>Endopterygota</taxon>
        <taxon>Lepidoptera</taxon>
        <taxon>Glossata</taxon>
        <taxon>Ditrysia</taxon>
        <taxon>Noctuoidea</taxon>
        <taxon>Noctuidae</taxon>
        <taxon>Amphipyrinae</taxon>
        <taxon>Spodoptera</taxon>
    </lineage>
</organism>
<feature type="compositionally biased region" description="Basic and acidic residues" evidence="1">
    <location>
        <begin position="25"/>
        <end position="37"/>
    </location>
</feature>
<comment type="caution">
    <text evidence="2">The sequence shown here is derived from an EMBL/GenBank/DDBJ whole genome shotgun (WGS) entry which is preliminary data.</text>
</comment>
<gene>
    <name evidence="2" type="ORF">HF086_001979</name>
</gene>
<dbReference type="AlphaFoldDB" id="A0A922SKU9"/>
<accession>A0A922SKU9</accession>
<evidence type="ECO:0000313" key="2">
    <source>
        <dbReference type="EMBL" id="KAH9640818.1"/>
    </source>
</evidence>
<dbReference type="Proteomes" id="UP000814243">
    <property type="component" value="Unassembled WGS sequence"/>
</dbReference>
<protein>
    <submittedName>
        <fullName evidence="2">Uncharacterized protein</fullName>
    </submittedName>
</protein>
<evidence type="ECO:0000313" key="3">
    <source>
        <dbReference type="Proteomes" id="UP000814243"/>
    </source>
</evidence>
<name>A0A922SKU9_SPOEX</name>
<dbReference type="EMBL" id="JACEFF010000274">
    <property type="protein sequence ID" value="KAH9640818.1"/>
    <property type="molecule type" value="Genomic_DNA"/>
</dbReference>
<sequence length="109" mass="12161">MRVILASNGSRAAASDRAAVRRRSDRQQGDVPRDRWRAGLRVRRPRPAHGRAADAAQLRPLHVLPLSAALPATCIYVTSRPHELVAEKEKYKDIGDDLDTAFVELILKE</sequence>
<proteinExistence type="predicted"/>
<reference evidence="2" key="1">
    <citation type="journal article" date="2021" name="G3 (Bethesda)">
        <title>Genome and transcriptome analysis of the beet armyworm Spodoptera exigua reveals targets for pest control. .</title>
        <authorList>
            <person name="Simon S."/>
            <person name="Breeschoten T."/>
            <person name="Jansen H.J."/>
            <person name="Dirks R.P."/>
            <person name="Schranz M.E."/>
            <person name="Ros V.I.D."/>
        </authorList>
    </citation>
    <scope>NUCLEOTIDE SEQUENCE</scope>
    <source>
        <strain evidence="2">TB_SE_WUR_2020</strain>
    </source>
</reference>
<feature type="region of interest" description="Disordered" evidence="1">
    <location>
        <begin position="15"/>
        <end position="53"/>
    </location>
</feature>
<evidence type="ECO:0000256" key="1">
    <source>
        <dbReference type="SAM" id="MobiDB-lite"/>
    </source>
</evidence>